<dbReference type="EMBL" id="DS022312">
    <property type="protein sequence ID" value="OAJ44364.1"/>
    <property type="molecule type" value="Genomic_DNA"/>
</dbReference>
<reference evidence="3 4" key="2">
    <citation type="submission" date="2016-05" db="EMBL/GenBank/DDBJ databases">
        <title>Lineage-specific infection strategies underlie the spectrum of fungal disease in amphibians.</title>
        <authorList>
            <person name="Cuomo C.A."/>
            <person name="Farrer R.A."/>
            <person name="James T."/>
            <person name="Longcore J."/>
            <person name="Birren B."/>
        </authorList>
    </citation>
    <scope>NUCLEOTIDE SEQUENCE [LARGE SCALE GENOMIC DNA]</scope>
    <source>
        <strain evidence="3 4">JEL423</strain>
    </source>
</reference>
<evidence type="ECO:0000313" key="4">
    <source>
        <dbReference type="Proteomes" id="UP000077115"/>
    </source>
</evidence>
<dbReference type="Proteomes" id="UP000077115">
    <property type="component" value="Unassembled WGS sequence"/>
</dbReference>
<proteinExistence type="inferred from homology"/>
<feature type="compositionally biased region" description="Basic residues" evidence="2">
    <location>
        <begin position="9"/>
        <end position="26"/>
    </location>
</feature>
<dbReference type="PANTHER" id="PTHR13245">
    <property type="entry name" value="RRP15-LIKE PROTEIN"/>
    <property type="match status" value="1"/>
</dbReference>
<evidence type="ECO:0000256" key="2">
    <source>
        <dbReference type="SAM" id="MobiDB-lite"/>
    </source>
</evidence>
<dbReference type="Pfam" id="PF07890">
    <property type="entry name" value="Rrp15p"/>
    <property type="match status" value="1"/>
</dbReference>
<accession>A0A177WXI3</accession>
<name>A0A177WXI3_BATDL</name>
<dbReference type="OrthoDB" id="20949at2759"/>
<dbReference type="VEuPathDB" id="FungiDB:BDEG_27601"/>
<feature type="region of interest" description="Disordered" evidence="2">
    <location>
        <begin position="1"/>
        <end position="91"/>
    </location>
</feature>
<protein>
    <recommendedName>
        <fullName evidence="5">Rrp15p-domain-containing protein</fullName>
    </recommendedName>
</protein>
<feature type="compositionally biased region" description="Acidic residues" evidence="2">
    <location>
        <begin position="44"/>
        <end position="59"/>
    </location>
</feature>
<gene>
    <name evidence="3" type="ORF">BDEG_27601</name>
</gene>
<dbReference type="GO" id="GO:0000460">
    <property type="term" value="P:maturation of 5.8S rRNA"/>
    <property type="evidence" value="ECO:0007669"/>
    <property type="project" value="TreeGrafter"/>
</dbReference>
<comment type="similarity">
    <text evidence="1">Belongs to the RRP15 family.</text>
</comment>
<feature type="compositionally biased region" description="Basic and acidic residues" evidence="2">
    <location>
        <begin position="63"/>
        <end position="81"/>
    </location>
</feature>
<evidence type="ECO:0000256" key="1">
    <source>
        <dbReference type="ARBA" id="ARBA00007462"/>
    </source>
</evidence>
<reference evidence="3 4" key="1">
    <citation type="submission" date="2006-10" db="EMBL/GenBank/DDBJ databases">
        <title>The Genome Sequence of Batrachochytrium dendrobatidis JEL423.</title>
        <authorList>
            <consortium name="The Broad Institute Genome Sequencing Platform"/>
            <person name="Birren B."/>
            <person name="Lander E."/>
            <person name="Galagan J."/>
            <person name="Cuomo C."/>
            <person name="Devon K."/>
            <person name="Jaffe D."/>
            <person name="Butler J."/>
            <person name="Alvarez P."/>
            <person name="Gnerre S."/>
            <person name="Grabherr M."/>
            <person name="Kleber M."/>
            <person name="Mauceli E."/>
            <person name="Brockman W."/>
            <person name="Young S."/>
            <person name="LaButti K."/>
            <person name="Sykes S."/>
            <person name="DeCaprio D."/>
            <person name="Crawford M."/>
            <person name="Koehrsen M."/>
            <person name="Engels R."/>
            <person name="Montgomery P."/>
            <person name="Pearson M."/>
            <person name="Howarth C."/>
            <person name="Larson L."/>
            <person name="White J."/>
            <person name="O'Leary S."/>
            <person name="Kodira C."/>
            <person name="Zeng Q."/>
            <person name="Yandava C."/>
            <person name="Alvarado L."/>
            <person name="Longcore J."/>
            <person name="James T."/>
        </authorList>
    </citation>
    <scope>NUCLEOTIDE SEQUENCE [LARGE SCALE GENOMIC DNA]</scope>
    <source>
        <strain evidence="3 4">JEL423</strain>
    </source>
</reference>
<dbReference type="AlphaFoldDB" id="A0A177WXI3"/>
<dbReference type="PANTHER" id="PTHR13245:SF14">
    <property type="entry name" value="RRP15-LIKE PROTEIN"/>
    <property type="match status" value="1"/>
</dbReference>
<sequence>MAPMQSRKQGTKRKAKPTKAAHKAARKAIEAYHSSSDEDKEQSAFDDEDIMDTLDDVCLSDDMNEKSEDNKDDASSCKAEDSASADKYLPASLKGSSKLASTISKLLTSDTPVKSNDASSGTELRPILSKKRKIETDIDEEKLDAKARKVLSAERKAYNEKNRVIPDHTGIDYEKRLRKLATRGVVQLFNAIRAVQRSTEELEEDGVQKHSAEAPVLSKQTFIKTLKEENTRSATNASKPNGKKSAVDDNTGVAWIKSDFAMKAPKHWDQEEEEEEEMVL</sequence>
<dbReference type="GO" id="GO:0030687">
    <property type="term" value="C:preribosome, large subunit precursor"/>
    <property type="evidence" value="ECO:0007669"/>
    <property type="project" value="TreeGrafter"/>
</dbReference>
<evidence type="ECO:0008006" key="5">
    <source>
        <dbReference type="Google" id="ProtNLM"/>
    </source>
</evidence>
<dbReference type="GO" id="GO:0000470">
    <property type="term" value="P:maturation of LSU-rRNA"/>
    <property type="evidence" value="ECO:0007669"/>
    <property type="project" value="TreeGrafter"/>
</dbReference>
<dbReference type="eggNOG" id="ENOG502SD79">
    <property type="taxonomic scope" value="Eukaryota"/>
</dbReference>
<organism evidence="3 4">
    <name type="scientific">Batrachochytrium dendrobatidis (strain JEL423)</name>
    <dbReference type="NCBI Taxonomy" id="403673"/>
    <lineage>
        <taxon>Eukaryota</taxon>
        <taxon>Fungi</taxon>
        <taxon>Fungi incertae sedis</taxon>
        <taxon>Chytridiomycota</taxon>
        <taxon>Chytridiomycota incertae sedis</taxon>
        <taxon>Chytridiomycetes</taxon>
        <taxon>Rhizophydiales</taxon>
        <taxon>Rhizophydiales incertae sedis</taxon>
        <taxon>Batrachochytrium</taxon>
    </lineage>
</organism>
<dbReference type="InterPro" id="IPR012459">
    <property type="entry name" value="Rrp15"/>
</dbReference>
<evidence type="ECO:0000313" key="3">
    <source>
        <dbReference type="EMBL" id="OAJ44364.1"/>
    </source>
</evidence>
<dbReference type="STRING" id="403673.A0A177WXI3"/>
<feature type="region of interest" description="Disordered" evidence="2">
    <location>
        <begin position="224"/>
        <end position="250"/>
    </location>
</feature>
<feature type="compositionally biased region" description="Basic and acidic residues" evidence="2">
    <location>
        <begin position="27"/>
        <end position="43"/>
    </location>
</feature>